<dbReference type="OrthoDB" id="10268090at2759"/>
<dbReference type="GO" id="GO:0009247">
    <property type="term" value="P:glycolipid biosynthetic process"/>
    <property type="evidence" value="ECO:0007669"/>
    <property type="project" value="TreeGrafter"/>
</dbReference>
<comment type="caution">
    <text evidence="4">The sequence shown here is derived from an EMBL/GenBank/DDBJ whole genome shotgun (WGS) entry which is preliminary data.</text>
</comment>
<dbReference type="EMBL" id="JAACJM010000025">
    <property type="protein sequence ID" value="KAF5365928.1"/>
    <property type="molecule type" value="Genomic_DNA"/>
</dbReference>
<dbReference type="Proteomes" id="UP000559256">
    <property type="component" value="Unassembled WGS sequence"/>
</dbReference>
<dbReference type="PANTHER" id="PTHR12286">
    <property type="entry name" value="SACCHAROPINE DEHYDROGENASE-LIKE OXIDOREDUCTASE"/>
    <property type="match status" value="1"/>
</dbReference>
<accession>A0A8H5GJA4</accession>
<keyword evidence="2" id="KW-1133">Transmembrane helix</keyword>
<gene>
    <name evidence="4" type="ORF">D9758_006689</name>
</gene>
<protein>
    <recommendedName>
        <fullName evidence="3">Saccharopine dehydrogenase NADP binding domain-containing protein</fullName>
    </recommendedName>
</protein>
<feature type="domain" description="Saccharopine dehydrogenase NADP binding" evidence="3">
    <location>
        <begin position="8"/>
        <end position="134"/>
    </location>
</feature>
<organism evidence="4 5">
    <name type="scientific">Tetrapyrgos nigripes</name>
    <dbReference type="NCBI Taxonomy" id="182062"/>
    <lineage>
        <taxon>Eukaryota</taxon>
        <taxon>Fungi</taxon>
        <taxon>Dikarya</taxon>
        <taxon>Basidiomycota</taxon>
        <taxon>Agaricomycotina</taxon>
        <taxon>Agaricomycetes</taxon>
        <taxon>Agaricomycetidae</taxon>
        <taxon>Agaricales</taxon>
        <taxon>Marasmiineae</taxon>
        <taxon>Marasmiaceae</taxon>
        <taxon>Tetrapyrgos</taxon>
    </lineage>
</organism>
<dbReference type="GO" id="GO:0005739">
    <property type="term" value="C:mitochondrion"/>
    <property type="evidence" value="ECO:0007669"/>
    <property type="project" value="TreeGrafter"/>
</dbReference>
<dbReference type="Gene3D" id="3.40.50.720">
    <property type="entry name" value="NAD(P)-binding Rossmann-like Domain"/>
    <property type="match status" value="1"/>
</dbReference>
<proteinExistence type="inferred from homology"/>
<dbReference type="GO" id="GO:0005811">
    <property type="term" value="C:lipid droplet"/>
    <property type="evidence" value="ECO:0007669"/>
    <property type="project" value="TreeGrafter"/>
</dbReference>
<name>A0A8H5GJA4_9AGAR</name>
<keyword evidence="2" id="KW-0812">Transmembrane</keyword>
<evidence type="ECO:0000313" key="5">
    <source>
        <dbReference type="Proteomes" id="UP000559256"/>
    </source>
</evidence>
<evidence type="ECO:0000256" key="1">
    <source>
        <dbReference type="ARBA" id="ARBA00038048"/>
    </source>
</evidence>
<dbReference type="InterPro" id="IPR051276">
    <property type="entry name" value="Saccharopine_DH-like_oxidrdct"/>
</dbReference>
<dbReference type="SUPFAM" id="SSF51735">
    <property type="entry name" value="NAD(P)-binding Rossmann-fold domains"/>
    <property type="match status" value="1"/>
</dbReference>
<dbReference type="AlphaFoldDB" id="A0A8H5GJA4"/>
<evidence type="ECO:0000313" key="4">
    <source>
        <dbReference type="EMBL" id="KAF5365928.1"/>
    </source>
</evidence>
<evidence type="ECO:0000256" key="2">
    <source>
        <dbReference type="SAM" id="Phobius"/>
    </source>
</evidence>
<comment type="similarity">
    <text evidence="1">Belongs to the saccharopine dehydrogenase family.</text>
</comment>
<keyword evidence="5" id="KW-1185">Reference proteome</keyword>
<dbReference type="PANTHER" id="PTHR12286:SF5">
    <property type="entry name" value="SACCHAROPINE DEHYDROGENASE-LIKE OXIDOREDUCTASE"/>
    <property type="match status" value="1"/>
</dbReference>
<reference evidence="4 5" key="1">
    <citation type="journal article" date="2020" name="ISME J.">
        <title>Uncovering the hidden diversity of litter-decomposition mechanisms in mushroom-forming fungi.</title>
        <authorList>
            <person name="Floudas D."/>
            <person name="Bentzer J."/>
            <person name="Ahren D."/>
            <person name="Johansson T."/>
            <person name="Persson P."/>
            <person name="Tunlid A."/>
        </authorList>
    </citation>
    <scope>NUCLEOTIDE SEQUENCE [LARGE SCALE GENOMIC DNA]</scope>
    <source>
        <strain evidence="4 5">CBS 291.85</strain>
    </source>
</reference>
<keyword evidence="2" id="KW-0472">Membrane</keyword>
<sequence length="443" mass="48173">MSSKVDLLVLGATGVSGRQTTRYLAQPHGSSFTLAIAARSRKKLDDLVKEYSLPSTIQTWVVDVTDSQQVEQAVKNAKVVLNTVGPFYRWGTPVVRACAENGVHYVDLTGEPYWVKEIIDEYDQIATKTGAIIVPACGMDSLPSDISVYVANKALKAASALSASPLQIESSITSWHFDGLVSYGSFSTMMTALELVPKSMMNESRRPYYLSPVSGRLPPGPRLLYKLSIPNTLDTHIGGIFVMKNANQAIVERSWGIFEHNASTANVDNTQAYSEAKRLQYGSRMVYDEFATKKSAFAAILASLGMLSMALLAFRPIRWLAKRAGPQEGTGFSNGTLEKGKLKIVNVTKAEGPDIQAVVTLEGKGDPGYLLSPIMMADCALTLLFDASSLSMIARRGGILTPATAFGNVIVERMQKNPRFNWTCEVVRDGKVNGTVVEGRKDV</sequence>
<dbReference type="InterPro" id="IPR036291">
    <property type="entry name" value="NAD(P)-bd_dom_sf"/>
</dbReference>
<dbReference type="Pfam" id="PF03435">
    <property type="entry name" value="Sacchrp_dh_NADP"/>
    <property type="match status" value="1"/>
</dbReference>
<dbReference type="InterPro" id="IPR005097">
    <property type="entry name" value="Sacchrp_dh_NADP-bd"/>
</dbReference>
<dbReference type="GO" id="GO:0005886">
    <property type="term" value="C:plasma membrane"/>
    <property type="evidence" value="ECO:0007669"/>
    <property type="project" value="TreeGrafter"/>
</dbReference>
<evidence type="ECO:0000259" key="3">
    <source>
        <dbReference type="Pfam" id="PF03435"/>
    </source>
</evidence>
<feature type="transmembrane region" description="Helical" evidence="2">
    <location>
        <begin position="295"/>
        <end position="314"/>
    </location>
</feature>